<name>A0ABQ3B7W3_9GAMM</name>
<dbReference type="Pfam" id="PF04299">
    <property type="entry name" value="FMN_bind_2"/>
    <property type="match status" value="1"/>
</dbReference>
<evidence type="ECO:0000313" key="2">
    <source>
        <dbReference type="Proteomes" id="UP000619761"/>
    </source>
</evidence>
<gene>
    <name evidence="1" type="ORF">GCM10011613_30530</name>
</gene>
<dbReference type="PANTHER" id="PTHR35802:SF1">
    <property type="entry name" value="PROTEASE SYNTHASE AND SPORULATION PROTEIN PAI 2"/>
    <property type="match status" value="1"/>
</dbReference>
<dbReference type="SUPFAM" id="SSF50475">
    <property type="entry name" value="FMN-binding split barrel"/>
    <property type="match status" value="1"/>
</dbReference>
<dbReference type="InterPro" id="IPR012349">
    <property type="entry name" value="Split_barrel_FMN-bd"/>
</dbReference>
<reference evidence="2" key="1">
    <citation type="journal article" date="2019" name="Int. J. Syst. Evol. Microbiol.">
        <title>The Global Catalogue of Microorganisms (GCM) 10K type strain sequencing project: providing services to taxonomists for standard genome sequencing and annotation.</title>
        <authorList>
            <consortium name="The Broad Institute Genomics Platform"/>
            <consortium name="The Broad Institute Genome Sequencing Center for Infectious Disease"/>
            <person name="Wu L."/>
            <person name="Ma J."/>
        </authorList>
    </citation>
    <scope>NUCLEOTIDE SEQUENCE [LARGE SCALE GENOMIC DNA]</scope>
    <source>
        <strain evidence="2">KCTC 32239</strain>
    </source>
</reference>
<accession>A0ABQ3B7W3</accession>
<sequence length="208" mass="23812">MFTQSLYEITEKTVLHELMVDYPFATLITDADGFPEVNHFPMLLETRDGKDYLTGHIPRPNALWEKHNCAKDVLAIFQGENAYISPGWYATKPENGKVVPTWDFIAVHVRGSIRFIQETDWLLTHLNALSDHHEKSFAHPWKVSDAPDEFIARLSKAIIGFEIEIKELKGKWKLSQNRPAQDRASVIAALENIGKTKMAQLIKQFEPK</sequence>
<dbReference type="InterPro" id="IPR007396">
    <property type="entry name" value="TR_PAI2-type"/>
</dbReference>
<keyword evidence="2" id="KW-1185">Reference proteome</keyword>
<dbReference type="EMBL" id="BMYZ01000003">
    <property type="protein sequence ID" value="GGY83527.1"/>
    <property type="molecule type" value="Genomic_DNA"/>
</dbReference>
<evidence type="ECO:0000313" key="1">
    <source>
        <dbReference type="EMBL" id="GGY83527.1"/>
    </source>
</evidence>
<protein>
    <submittedName>
        <fullName evidence="1">Transcriptional regulator</fullName>
    </submittedName>
</protein>
<proteinExistence type="predicted"/>
<dbReference type="Gene3D" id="2.30.110.10">
    <property type="entry name" value="Electron Transport, Fmn-binding Protein, Chain A"/>
    <property type="match status" value="1"/>
</dbReference>
<dbReference type="PANTHER" id="PTHR35802">
    <property type="entry name" value="PROTEASE SYNTHASE AND SPORULATION PROTEIN PAI 2"/>
    <property type="match status" value="1"/>
</dbReference>
<dbReference type="Proteomes" id="UP000619761">
    <property type="component" value="Unassembled WGS sequence"/>
</dbReference>
<dbReference type="PIRSF" id="PIRSF010372">
    <property type="entry name" value="PaiB"/>
    <property type="match status" value="1"/>
</dbReference>
<dbReference type="RefSeq" id="WP_189420160.1">
    <property type="nucleotide sequence ID" value="NZ_BMYZ01000003.1"/>
</dbReference>
<comment type="caution">
    <text evidence="1">The sequence shown here is derived from an EMBL/GenBank/DDBJ whole genome shotgun (WGS) entry which is preliminary data.</text>
</comment>
<organism evidence="1 2">
    <name type="scientific">Cellvibrio zantedeschiae</name>
    <dbReference type="NCBI Taxonomy" id="1237077"/>
    <lineage>
        <taxon>Bacteria</taxon>
        <taxon>Pseudomonadati</taxon>
        <taxon>Pseudomonadota</taxon>
        <taxon>Gammaproteobacteria</taxon>
        <taxon>Cellvibrionales</taxon>
        <taxon>Cellvibrionaceae</taxon>
        <taxon>Cellvibrio</taxon>
    </lineage>
</organism>